<feature type="short sequence motif" description="Histidine triad motif" evidence="1">
    <location>
        <begin position="114"/>
        <end position="118"/>
    </location>
</feature>
<sequence>MSTEKCEFCGIVSGIEELYQTNPHIENKYDPPYYSRYWVAWPDPAPLTKGHILLVPYQHELSIARLSRHQKEDLVRTSTLLSDSLQEYFDEQKNTLYFEHGSTKIDEETGCIVHPHFHLIFAEDDILDSVDSTIWNSYNSLMTAWDKLNTGYYLFGRLDGNRTYGAGIEESGELRCKMFLRQFFANKLSKRELYNYHRYSEGMESDDLCSSVPMYDRILRSFRNP</sequence>
<dbReference type="InterPro" id="IPR036265">
    <property type="entry name" value="HIT-like_sf"/>
</dbReference>
<evidence type="ECO:0000313" key="4">
    <source>
        <dbReference type="Proteomes" id="UP000198397"/>
    </source>
</evidence>
<dbReference type="PROSITE" id="PS51084">
    <property type="entry name" value="HIT_2"/>
    <property type="match status" value="1"/>
</dbReference>
<dbReference type="AlphaFoldDB" id="A0A238VJD6"/>
<proteinExistence type="predicted"/>
<dbReference type="Proteomes" id="UP000198397">
    <property type="component" value="Unassembled WGS sequence"/>
</dbReference>
<organism evidence="3 4">
    <name type="scientific">Halorubrum vacuolatum</name>
    <name type="common">Natronobacterium vacuolatum</name>
    <dbReference type="NCBI Taxonomy" id="63740"/>
    <lineage>
        <taxon>Archaea</taxon>
        <taxon>Methanobacteriati</taxon>
        <taxon>Methanobacteriota</taxon>
        <taxon>Stenosarchaea group</taxon>
        <taxon>Halobacteria</taxon>
        <taxon>Halobacteriales</taxon>
        <taxon>Haloferacaceae</taxon>
        <taxon>Halorubrum</taxon>
    </lineage>
</organism>
<dbReference type="GO" id="GO:0016787">
    <property type="term" value="F:hydrolase activity"/>
    <property type="evidence" value="ECO:0007669"/>
    <property type="project" value="UniProtKB-KW"/>
</dbReference>
<evidence type="ECO:0000313" key="3">
    <source>
        <dbReference type="EMBL" id="SNR34485.1"/>
    </source>
</evidence>
<dbReference type="InterPro" id="IPR011146">
    <property type="entry name" value="HIT-like"/>
</dbReference>
<dbReference type="Gene3D" id="3.30.428.10">
    <property type="entry name" value="HIT-like"/>
    <property type="match status" value="1"/>
</dbReference>
<evidence type="ECO:0000256" key="1">
    <source>
        <dbReference type="PROSITE-ProRule" id="PRU00464"/>
    </source>
</evidence>
<name>A0A238VJD6_HALVU</name>
<protein>
    <submittedName>
        <fullName evidence="3">Diadenosine tetraphosphate (Ap4A) hydrolase</fullName>
    </submittedName>
</protein>
<dbReference type="RefSeq" id="WP_143420340.1">
    <property type="nucleotide sequence ID" value="NZ_FZNQ01000003.1"/>
</dbReference>
<keyword evidence="3" id="KW-0378">Hydrolase</keyword>
<feature type="domain" description="HIT" evidence="2">
    <location>
        <begin position="18"/>
        <end position="131"/>
    </location>
</feature>
<gene>
    <name evidence="3" type="ORF">SAMN06264855_1039</name>
</gene>
<evidence type="ECO:0000259" key="2">
    <source>
        <dbReference type="PROSITE" id="PS51084"/>
    </source>
</evidence>
<dbReference type="SUPFAM" id="SSF54197">
    <property type="entry name" value="HIT-like"/>
    <property type="match status" value="1"/>
</dbReference>
<keyword evidence="4" id="KW-1185">Reference proteome</keyword>
<dbReference type="EMBL" id="FZNQ01000003">
    <property type="protein sequence ID" value="SNR34485.1"/>
    <property type="molecule type" value="Genomic_DNA"/>
</dbReference>
<accession>A0A238VJD6</accession>
<reference evidence="3 4" key="1">
    <citation type="submission" date="2017-06" db="EMBL/GenBank/DDBJ databases">
        <authorList>
            <person name="Kim H.J."/>
            <person name="Triplett B.A."/>
        </authorList>
    </citation>
    <scope>NUCLEOTIDE SEQUENCE [LARGE SCALE GENOMIC DNA]</scope>
    <source>
        <strain evidence="3 4">DSM 8800</strain>
    </source>
</reference>